<organism evidence="1 2">
    <name type="scientific">Streptomyces bambusae</name>
    <dbReference type="NCBI Taxonomy" id="1550616"/>
    <lineage>
        <taxon>Bacteria</taxon>
        <taxon>Bacillati</taxon>
        <taxon>Actinomycetota</taxon>
        <taxon>Actinomycetes</taxon>
        <taxon>Kitasatosporales</taxon>
        <taxon>Streptomycetaceae</taxon>
        <taxon>Streptomyces</taxon>
    </lineage>
</organism>
<protein>
    <submittedName>
        <fullName evidence="1">Uncharacterized protein</fullName>
    </submittedName>
</protein>
<sequence length="50" mass="5312">MTQLRQQPKAVPEEIPGLLVRPACLLQDPVQKVQALAAPPPLPTASISSL</sequence>
<dbReference type="EMBL" id="WTFF01000005">
    <property type="protein sequence ID" value="MBW5480643.1"/>
    <property type="molecule type" value="Genomic_DNA"/>
</dbReference>
<keyword evidence="2" id="KW-1185">Reference proteome</keyword>
<proteinExistence type="predicted"/>
<gene>
    <name evidence="1" type="ORF">GPJ59_01690</name>
</gene>
<dbReference type="RefSeq" id="WP_219664479.1">
    <property type="nucleotide sequence ID" value="NZ_WTFF01000005.1"/>
</dbReference>
<name>A0ABS6YYS8_9ACTN</name>
<accession>A0ABS6YYS8</accession>
<evidence type="ECO:0000313" key="1">
    <source>
        <dbReference type="EMBL" id="MBW5480643.1"/>
    </source>
</evidence>
<dbReference type="Proteomes" id="UP000812013">
    <property type="component" value="Unassembled WGS sequence"/>
</dbReference>
<evidence type="ECO:0000313" key="2">
    <source>
        <dbReference type="Proteomes" id="UP000812013"/>
    </source>
</evidence>
<comment type="caution">
    <text evidence="1">The sequence shown here is derived from an EMBL/GenBank/DDBJ whole genome shotgun (WGS) entry which is preliminary data.</text>
</comment>
<reference evidence="1 2" key="1">
    <citation type="submission" date="2019-12" db="EMBL/GenBank/DDBJ databases">
        <title>Genome sequence of Streptomyces bambusae.</title>
        <authorList>
            <person name="Bansal K."/>
            <person name="Choksket S."/>
            <person name="Korpole S."/>
            <person name="Patil P.B."/>
        </authorList>
    </citation>
    <scope>NUCLEOTIDE SEQUENCE [LARGE SCALE GENOMIC DNA]</scope>
    <source>
        <strain evidence="1 2">SK60</strain>
    </source>
</reference>